<name>A0ABQ9CT42_9PASS</name>
<proteinExistence type="inferred from homology"/>
<dbReference type="InterPro" id="IPR036397">
    <property type="entry name" value="RNaseH_sf"/>
</dbReference>
<dbReference type="Gene3D" id="3.30.420.10">
    <property type="entry name" value="Ribonuclease H-like superfamily/Ribonuclease H"/>
    <property type="match status" value="1"/>
</dbReference>
<dbReference type="Pfam" id="PF00552">
    <property type="entry name" value="IN_DBD_C"/>
    <property type="match status" value="1"/>
</dbReference>
<keyword evidence="16" id="KW-1185">Reference proteome</keyword>
<evidence type="ECO:0000256" key="2">
    <source>
        <dbReference type="ARBA" id="ARBA00022679"/>
    </source>
</evidence>
<evidence type="ECO:0000256" key="11">
    <source>
        <dbReference type="PROSITE-ProRule" id="PRU00450"/>
    </source>
</evidence>
<dbReference type="InterPro" id="IPR043502">
    <property type="entry name" value="DNA/RNA_pol_sf"/>
</dbReference>
<evidence type="ECO:0000313" key="16">
    <source>
        <dbReference type="Proteomes" id="UP001145742"/>
    </source>
</evidence>
<dbReference type="PROSITE" id="PS50878">
    <property type="entry name" value="RT_POL"/>
    <property type="match status" value="1"/>
</dbReference>
<keyword evidence="2" id="KW-0808">Transferase</keyword>
<dbReference type="Pfam" id="PF02022">
    <property type="entry name" value="Integrase_Zn"/>
    <property type="match status" value="1"/>
</dbReference>
<keyword evidence="5" id="KW-0479">Metal-binding</keyword>
<dbReference type="PANTHER" id="PTHR41694">
    <property type="entry name" value="ENDOGENOUS RETROVIRUS GROUP K MEMBER POL PROTEIN"/>
    <property type="match status" value="1"/>
</dbReference>
<reference evidence="15" key="1">
    <citation type="submission" date="2019-10" db="EMBL/GenBank/DDBJ databases">
        <authorList>
            <person name="Soares A.E.R."/>
            <person name="Aleixo A."/>
            <person name="Schneider P."/>
            <person name="Miyaki C.Y."/>
            <person name="Schneider M.P."/>
            <person name="Mello C."/>
            <person name="Vasconcelos A.T.R."/>
        </authorList>
    </citation>
    <scope>NUCLEOTIDE SEQUENCE</scope>
    <source>
        <tissue evidence="15">Muscle</tissue>
    </source>
</reference>
<dbReference type="PROSITE" id="PS50994">
    <property type="entry name" value="INTEGRASE"/>
    <property type="match status" value="1"/>
</dbReference>
<dbReference type="SUPFAM" id="SSF53098">
    <property type="entry name" value="Ribonuclease H-like"/>
    <property type="match status" value="1"/>
</dbReference>
<organism evidence="15 16">
    <name type="scientific">Willisornis vidua</name>
    <name type="common">Xingu scale-backed antbird</name>
    <dbReference type="NCBI Taxonomy" id="1566151"/>
    <lineage>
        <taxon>Eukaryota</taxon>
        <taxon>Metazoa</taxon>
        <taxon>Chordata</taxon>
        <taxon>Craniata</taxon>
        <taxon>Vertebrata</taxon>
        <taxon>Euteleostomi</taxon>
        <taxon>Archelosauria</taxon>
        <taxon>Archosauria</taxon>
        <taxon>Dinosauria</taxon>
        <taxon>Saurischia</taxon>
        <taxon>Theropoda</taxon>
        <taxon>Coelurosauria</taxon>
        <taxon>Aves</taxon>
        <taxon>Neognathae</taxon>
        <taxon>Neoaves</taxon>
        <taxon>Telluraves</taxon>
        <taxon>Australaves</taxon>
        <taxon>Passeriformes</taxon>
        <taxon>Thamnophilidae</taxon>
        <taxon>Willisornis</taxon>
    </lineage>
</organism>
<dbReference type="Pfam" id="PF00665">
    <property type="entry name" value="rve"/>
    <property type="match status" value="1"/>
</dbReference>
<evidence type="ECO:0000256" key="8">
    <source>
        <dbReference type="ARBA" id="ARBA00022908"/>
    </source>
</evidence>
<evidence type="ECO:0000259" key="13">
    <source>
        <dbReference type="PROSITE" id="PS50878"/>
    </source>
</evidence>
<evidence type="ECO:0000256" key="5">
    <source>
        <dbReference type="ARBA" id="ARBA00022723"/>
    </source>
</evidence>
<dbReference type="Gene3D" id="1.10.10.200">
    <property type="match status" value="1"/>
</dbReference>
<sequence>MPFTNFDPEISNDSCKISIPSLAEKHDLVVDVSAVFSMDLGIISELCNACNDMSLPPPLSLSLCSGELPPETRHLMHFQGMRNRPSICQQVIADILSPVRKRHPNSVLHHYVDDILIAAETKDSLLQMHRDVKTVLFQDGLEIAPEKEQTTAPWKYLVFRTDNKEIRSHTSLPGPIAEGIADQIASTDIQAQTVTVPSNLEKAKLSHSFFHQNAKSLKKIFKLTFTQARAIIASCPDCQRVTPIPCKGVNPRGIHPLDLWQSDVTHYAPFGTLKHIHVSIDSCSGARVEKTRDAKRHFLTAISILGIPETIKTDNGPAYTSAAMTEFLNLWGISRLTGIPHSPTGQAIVEQAHQLHKNILIKQQGTTAGLSPQEKLNKALYVLNFLSRLEQDTSPIQKHFQGPNNIIDEKATVIYKDLITGDGVGPVPLITWRRGHACVSTGAGPSYVTGHKSEEQIRY</sequence>
<dbReference type="InterPro" id="IPR036862">
    <property type="entry name" value="Integrase_C_dom_sf_retrovir"/>
</dbReference>
<evidence type="ECO:0000259" key="12">
    <source>
        <dbReference type="PROSITE" id="PS50876"/>
    </source>
</evidence>
<dbReference type="SUPFAM" id="SSF56672">
    <property type="entry name" value="DNA/RNA polymerases"/>
    <property type="match status" value="1"/>
</dbReference>
<accession>A0ABQ9CT42</accession>
<dbReference type="Pfam" id="PF00078">
    <property type="entry name" value="RVT_1"/>
    <property type="match status" value="1"/>
</dbReference>
<protein>
    <submittedName>
        <fullName evidence="15">Pro-Pol</fullName>
    </submittedName>
</protein>
<comment type="similarity">
    <text evidence="1">Belongs to the beta type-B retroviral polymerase family. HERV class-II K(HML-2) pol subfamily.</text>
</comment>
<evidence type="ECO:0000259" key="14">
    <source>
        <dbReference type="PROSITE" id="PS50994"/>
    </source>
</evidence>
<dbReference type="Proteomes" id="UP001145742">
    <property type="component" value="Unassembled WGS sequence"/>
</dbReference>
<dbReference type="InterPro" id="IPR001037">
    <property type="entry name" value="Integrase_C_retrovir"/>
</dbReference>
<keyword evidence="3" id="KW-0548">Nucleotidyltransferase</keyword>
<dbReference type="PROSITE" id="PS50876">
    <property type="entry name" value="ZF_INTEGRASE"/>
    <property type="match status" value="1"/>
</dbReference>
<evidence type="ECO:0000256" key="6">
    <source>
        <dbReference type="ARBA" id="ARBA00022759"/>
    </source>
</evidence>
<evidence type="ECO:0000256" key="3">
    <source>
        <dbReference type="ARBA" id="ARBA00022695"/>
    </source>
</evidence>
<feature type="domain" description="Integrase-type" evidence="12">
    <location>
        <begin position="198"/>
        <end position="239"/>
    </location>
</feature>
<dbReference type="PANTHER" id="PTHR41694:SF3">
    <property type="entry name" value="RNA-DIRECTED DNA POLYMERASE-RELATED"/>
    <property type="match status" value="1"/>
</dbReference>
<dbReference type="InterPro" id="IPR001584">
    <property type="entry name" value="Integrase_cat-core"/>
</dbReference>
<comment type="caution">
    <text evidence="15">The sequence shown here is derived from an EMBL/GenBank/DDBJ whole genome shotgun (WGS) entry which is preliminary data.</text>
</comment>
<keyword evidence="8" id="KW-0229">DNA integration</keyword>
<evidence type="ECO:0000256" key="7">
    <source>
        <dbReference type="ARBA" id="ARBA00022801"/>
    </source>
</evidence>
<keyword evidence="11" id="KW-0862">Zinc</keyword>
<dbReference type="InterPro" id="IPR012337">
    <property type="entry name" value="RNaseH-like_sf"/>
</dbReference>
<keyword evidence="11" id="KW-0863">Zinc-finger</keyword>
<keyword evidence="4" id="KW-0540">Nuclease</keyword>
<dbReference type="Gene3D" id="2.30.30.10">
    <property type="entry name" value="Integrase, C-terminal domain superfamily, retroviral"/>
    <property type="match status" value="1"/>
</dbReference>
<feature type="domain" description="Reverse transcriptase" evidence="13">
    <location>
        <begin position="1"/>
        <end position="161"/>
    </location>
</feature>
<evidence type="ECO:0000256" key="4">
    <source>
        <dbReference type="ARBA" id="ARBA00022722"/>
    </source>
</evidence>
<evidence type="ECO:0000313" key="15">
    <source>
        <dbReference type="EMBL" id="KAJ7405378.1"/>
    </source>
</evidence>
<gene>
    <name evidence="15" type="ORF">WISP_139876</name>
</gene>
<keyword evidence="10" id="KW-0238">DNA-binding</keyword>
<dbReference type="InterPro" id="IPR003308">
    <property type="entry name" value="Integrase_Zn-bd_dom_N"/>
</dbReference>
<dbReference type="InterPro" id="IPR017856">
    <property type="entry name" value="Integrase-like_N"/>
</dbReference>
<keyword evidence="9" id="KW-0695">RNA-directed DNA polymerase</keyword>
<evidence type="ECO:0000256" key="10">
    <source>
        <dbReference type="ARBA" id="ARBA00023125"/>
    </source>
</evidence>
<evidence type="ECO:0000256" key="1">
    <source>
        <dbReference type="ARBA" id="ARBA00010879"/>
    </source>
</evidence>
<dbReference type="InterPro" id="IPR000477">
    <property type="entry name" value="RT_dom"/>
</dbReference>
<feature type="domain" description="Integrase catalytic" evidence="14">
    <location>
        <begin position="252"/>
        <end position="403"/>
    </location>
</feature>
<dbReference type="InterPro" id="IPR043128">
    <property type="entry name" value="Rev_trsase/Diguanyl_cyclase"/>
</dbReference>
<evidence type="ECO:0000256" key="9">
    <source>
        <dbReference type="ARBA" id="ARBA00022918"/>
    </source>
</evidence>
<dbReference type="SUPFAM" id="SSF50122">
    <property type="entry name" value="DNA-binding domain of retroviral integrase"/>
    <property type="match status" value="1"/>
</dbReference>
<dbReference type="Gene3D" id="3.30.70.270">
    <property type="match status" value="1"/>
</dbReference>
<dbReference type="SUPFAM" id="SSF46919">
    <property type="entry name" value="N-terminal Zn binding domain of HIV integrase"/>
    <property type="match status" value="1"/>
</dbReference>
<dbReference type="EMBL" id="WHWB01034714">
    <property type="protein sequence ID" value="KAJ7405378.1"/>
    <property type="molecule type" value="Genomic_DNA"/>
</dbReference>
<keyword evidence="6" id="KW-0255">Endonuclease</keyword>
<keyword evidence="7" id="KW-0378">Hydrolase</keyword>